<keyword evidence="3" id="KW-1185">Reference proteome</keyword>
<protein>
    <submittedName>
        <fullName evidence="2">Uncharacterized protein</fullName>
    </submittedName>
</protein>
<dbReference type="Proteomes" id="UP001321486">
    <property type="component" value="Chromosome"/>
</dbReference>
<reference evidence="3" key="1">
    <citation type="journal article" date="2019" name="Int. J. Syst. Evol. Microbiol.">
        <title>The Global Catalogue of Microorganisms (GCM) 10K type strain sequencing project: providing services to taxonomists for standard genome sequencing and annotation.</title>
        <authorList>
            <consortium name="The Broad Institute Genomics Platform"/>
            <consortium name="The Broad Institute Genome Sequencing Center for Infectious Disease"/>
            <person name="Wu L."/>
            <person name="Ma J."/>
        </authorList>
    </citation>
    <scope>NUCLEOTIDE SEQUENCE [LARGE SCALE GENOMIC DNA]</scope>
    <source>
        <strain evidence="3">NBRC 108728</strain>
    </source>
</reference>
<evidence type="ECO:0000313" key="2">
    <source>
        <dbReference type="EMBL" id="BDZ47985.1"/>
    </source>
</evidence>
<evidence type="ECO:0000313" key="3">
    <source>
        <dbReference type="Proteomes" id="UP001321486"/>
    </source>
</evidence>
<proteinExistence type="predicted"/>
<feature type="region of interest" description="Disordered" evidence="1">
    <location>
        <begin position="32"/>
        <end position="81"/>
    </location>
</feature>
<accession>A0ABM8GHZ4</accession>
<organism evidence="2 3">
    <name type="scientific">Frondihabitans sucicola</name>
    <dbReference type="NCBI Taxonomy" id="1268041"/>
    <lineage>
        <taxon>Bacteria</taxon>
        <taxon>Bacillati</taxon>
        <taxon>Actinomycetota</taxon>
        <taxon>Actinomycetes</taxon>
        <taxon>Micrococcales</taxon>
        <taxon>Microbacteriaceae</taxon>
        <taxon>Frondihabitans</taxon>
    </lineage>
</organism>
<sequence>MAAAGGEEPIGHGLSIGSAFSDGVAKLQARLQATRSGRRHRVLAANGPTSQSPVPSRGGLAYQKLAPPNTSKTIRPPKGLAPKNRACGAFVVSIRERSLYASAIGRNRPENKRKPPMRTEDFLLGSIYVIK</sequence>
<dbReference type="EMBL" id="AP027732">
    <property type="protein sequence ID" value="BDZ47985.1"/>
    <property type="molecule type" value="Genomic_DNA"/>
</dbReference>
<gene>
    <name evidence="2" type="ORF">GCM10025867_02260</name>
</gene>
<name>A0ABM8GHZ4_9MICO</name>
<evidence type="ECO:0000256" key="1">
    <source>
        <dbReference type="SAM" id="MobiDB-lite"/>
    </source>
</evidence>